<dbReference type="Proteomes" id="UP001147747">
    <property type="component" value="Unassembled WGS sequence"/>
</dbReference>
<reference evidence="2" key="1">
    <citation type="submission" date="2022-12" db="EMBL/GenBank/DDBJ databases">
        <authorList>
            <person name="Petersen C."/>
        </authorList>
    </citation>
    <scope>NUCLEOTIDE SEQUENCE</scope>
    <source>
        <strain evidence="2">IBT 29677</strain>
    </source>
</reference>
<dbReference type="Gene3D" id="3.50.30.40">
    <property type="entry name" value="Ribonuclease E inhibitor RraA/RraA-like"/>
    <property type="match status" value="1"/>
</dbReference>
<dbReference type="GO" id="GO:0047443">
    <property type="term" value="F:4-hydroxy-4-methyl-2-oxoglutarate aldolase activity"/>
    <property type="evidence" value="ECO:0007669"/>
    <property type="project" value="TreeGrafter"/>
</dbReference>
<keyword evidence="3" id="KW-1185">Reference proteome</keyword>
<dbReference type="Pfam" id="PF03737">
    <property type="entry name" value="RraA-like"/>
    <property type="match status" value="1"/>
</dbReference>
<feature type="binding site" evidence="1">
    <location>
        <position position="151"/>
    </location>
    <ligand>
        <name>Mg(2+)</name>
        <dbReference type="ChEBI" id="CHEBI:18420"/>
    </ligand>
</feature>
<dbReference type="GO" id="GO:0008948">
    <property type="term" value="F:oxaloacetate decarboxylase activity"/>
    <property type="evidence" value="ECO:0007669"/>
    <property type="project" value="TreeGrafter"/>
</dbReference>
<feature type="binding site" evidence="1">
    <location>
        <begin position="128"/>
        <end position="131"/>
    </location>
    <ligand>
        <name>substrate</name>
    </ligand>
</feature>
<feature type="binding site" evidence="1">
    <location>
        <position position="150"/>
    </location>
    <ligand>
        <name>substrate</name>
    </ligand>
</feature>
<comment type="caution">
    <text evidence="2">The sequence shown here is derived from an EMBL/GenBank/DDBJ whole genome shotgun (WGS) entry which is preliminary data.</text>
</comment>
<dbReference type="InterPro" id="IPR036704">
    <property type="entry name" value="RraA/RraA-like_sf"/>
</dbReference>
<dbReference type="GO" id="GO:0046872">
    <property type="term" value="F:metal ion binding"/>
    <property type="evidence" value="ECO:0007669"/>
    <property type="project" value="UniProtKB-KW"/>
</dbReference>
<proteinExistence type="predicted"/>
<dbReference type="InterPro" id="IPR005493">
    <property type="entry name" value="RraA/RraA-like"/>
</dbReference>
<dbReference type="PANTHER" id="PTHR33254:SF4">
    <property type="entry name" value="4-HYDROXY-4-METHYL-2-OXOGLUTARATE ALDOLASE 3-RELATED"/>
    <property type="match status" value="1"/>
</dbReference>
<evidence type="ECO:0000256" key="1">
    <source>
        <dbReference type="PIRSR" id="PIRSR605493-1"/>
    </source>
</evidence>
<dbReference type="PANTHER" id="PTHR33254">
    <property type="entry name" value="4-HYDROXY-4-METHYL-2-OXOGLUTARATE ALDOLASE 3-RELATED"/>
    <property type="match status" value="1"/>
</dbReference>
<reference evidence="2" key="2">
    <citation type="journal article" date="2023" name="IMA Fungus">
        <title>Comparative genomic study of the Penicillium genus elucidates a diverse pangenome and 15 lateral gene transfer events.</title>
        <authorList>
            <person name="Petersen C."/>
            <person name="Sorensen T."/>
            <person name="Nielsen M.R."/>
            <person name="Sondergaard T.E."/>
            <person name="Sorensen J.L."/>
            <person name="Fitzpatrick D.A."/>
            <person name="Frisvad J.C."/>
            <person name="Nielsen K.L."/>
        </authorList>
    </citation>
    <scope>NUCLEOTIDE SEQUENCE</scope>
    <source>
        <strain evidence="2">IBT 29677</strain>
    </source>
</reference>
<evidence type="ECO:0000313" key="3">
    <source>
        <dbReference type="Proteomes" id="UP001147747"/>
    </source>
</evidence>
<protein>
    <submittedName>
        <fullName evidence="2">Uncharacterized protein</fullName>
    </submittedName>
</protein>
<dbReference type="GeneID" id="81374209"/>
<comment type="cofactor">
    <cofactor evidence="1">
        <name>Mg(2+)</name>
        <dbReference type="ChEBI" id="CHEBI:18420"/>
    </cofactor>
</comment>
<keyword evidence="1" id="KW-0479">Metal-binding</keyword>
<dbReference type="SUPFAM" id="SSF89562">
    <property type="entry name" value="RraA-like"/>
    <property type="match status" value="1"/>
</dbReference>
<evidence type="ECO:0000313" key="2">
    <source>
        <dbReference type="EMBL" id="KAJ5388051.1"/>
    </source>
</evidence>
<sequence>MSTLNEQLATLVEKYTACDISDALLKLQKVPEGGTARAGYLADLAPFSPIIGRNETTKKIAAPATTFKFLSKGATPPTIATENPEKHGFPPGKHWVDYAGDFAAADPANAGSIIVIEQPGDQYCAVTGGIMATRMKVLGLKGAVVGGRIRDLRELQATGLPIWARSTSTVGTGAEAKAVARDVPISIGGLTVSPGDIVFCDPFEGVVVIPRDLLDPVMELMPKLISMDEKAIEAVAQGMTVTQAFRDFRA</sequence>
<gene>
    <name evidence="2" type="ORF">N7509_010592</name>
</gene>
<name>A0A9W9VRK1_9EURO</name>
<dbReference type="EMBL" id="JAPZBU010000009">
    <property type="protein sequence ID" value="KAJ5388051.1"/>
    <property type="molecule type" value="Genomic_DNA"/>
</dbReference>
<organism evidence="2 3">
    <name type="scientific">Penicillium cosmopolitanum</name>
    <dbReference type="NCBI Taxonomy" id="1131564"/>
    <lineage>
        <taxon>Eukaryota</taxon>
        <taxon>Fungi</taxon>
        <taxon>Dikarya</taxon>
        <taxon>Ascomycota</taxon>
        <taxon>Pezizomycotina</taxon>
        <taxon>Eurotiomycetes</taxon>
        <taxon>Eurotiomycetidae</taxon>
        <taxon>Eurotiales</taxon>
        <taxon>Aspergillaceae</taxon>
        <taxon>Penicillium</taxon>
    </lineage>
</organism>
<keyword evidence="1" id="KW-0460">Magnesium</keyword>
<dbReference type="CDD" id="cd16841">
    <property type="entry name" value="RraA_family"/>
    <property type="match status" value="1"/>
</dbReference>
<dbReference type="AlphaFoldDB" id="A0A9W9VRK1"/>
<dbReference type="OrthoDB" id="1476984at2759"/>
<accession>A0A9W9VRK1</accession>
<dbReference type="RefSeq" id="XP_056485849.1">
    <property type="nucleotide sequence ID" value="XM_056635229.1"/>
</dbReference>